<keyword evidence="17" id="KW-0326">Glycosidase</keyword>
<dbReference type="EC" id="3.2.2.23" evidence="5"/>
<dbReference type="RefSeq" id="WP_091349092.1">
    <property type="nucleotide sequence ID" value="NZ_FOIF01000006.1"/>
</dbReference>
<evidence type="ECO:0000256" key="15">
    <source>
        <dbReference type="ARBA" id="ARBA00023239"/>
    </source>
</evidence>
<evidence type="ECO:0000256" key="10">
    <source>
        <dbReference type="ARBA" id="ARBA00022771"/>
    </source>
</evidence>
<dbReference type="Gene3D" id="1.10.8.50">
    <property type="match status" value="1"/>
</dbReference>
<evidence type="ECO:0000256" key="5">
    <source>
        <dbReference type="ARBA" id="ARBA00012024"/>
    </source>
</evidence>
<dbReference type="InterPro" id="IPR000214">
    <property type="entry name" value="Znf_DNA_glyclase/AP_lyase"/>
</dbReference>
<evidence type="ECO:0000256" key="12">
    <source>
        <dbReference type="ARBA" id="ARBA00022833"/>
    </source>
</evidence>
<comment type="cofactor">
    <cofactor evidence="2">
        <name>Zn(2+)</name>
        <dbReference type="ChEBI" id="CHEBI:29105"/>
    </cofactor>
</comment>
<comment type="similarity">
    <text evidence="3">Belongs to the FPG family.</text>
</comment>
<name>A0A1H9Z372_9FIRM</name>
<evidence type="ECO:0000256" key="17">
    <source>
        <dbReference type="ARBA" id="ARBA00023295"/>
    </source>
</evidence>
<dbReference type="SMART" id="SM01232">
    <property type="entry name" value="H2TH"/>
    <property type="match status" value="1"/>
</dbReference>
<comment type="catalytic activity">
    <reaction evidence="19">
        <text>2'-deoxyribonucleotide-(2'-deoxyribose 5'-phosphate)-2'-deoxyribonucleotide-DNA = a 3'-end 2'-deoxyribonucleotide-(2,3-dehydro-2,3-deoxyribose 5'-phosphate)-DNA + a 5'-end 5'-phospho-2'-deoxyribonucleoside-DNA + H(+)</text>
        <dbReference type="Rhea" id="RHEA:66592"/>
        <dbReference type="Rhea" id="RHEA-COMP:13180"/>
        <dbReference type="Rhea" id="RHEA-COMP:16897"/>
        <dbReference type="Rhea" id="RHEA-COMP:17067"/>
        <dbReference type="ChEBI" id="CHEBI:15378"/>
        <dbReference type="ChEBI" id="CHEBI:136412"/>
        <dbReference type="ChEBI" id="CHEBI:157695"/>
        <dbReference type="ChEBI" id="CHEBI:167181"/>
        <dbReference type="EC" id="4.2.99.18"/>
    </reaction>
</comment>
<evidence type="ECO:0000256" key="20">
    <source>
        <dbReference type="PROSITE-ProRule" id="PRU00391"/>
    </source>
</evidence>
<keyword evidence="14" id="KW-0234">DNA repair</keyword>
<dbReference type="PROSITE" id="PS51068">
    <property type="entry name" value="FPG_CAT"/>
    <property type="match status" value="1"/>
</dbReference>
<evidence type="ECO:0000256" key="7">
    <source>
        <dbReference type="ARBA" id="ARBA00016240"/>
    </source>
</evidence>
<evidence type="ECO:0000256" key="18">
    <source>
        <dbReference type="ARBA" id="ARBA00030638"/>
    </source>
</evidence>
<evidence type="ECO:0000256" key="8">
    <source>
        <dbReference type="ARBA" id="ARBA00022723"/>
    </source>
</evidence>
<keyword evidence="10 20" id="KW-0863">Zinc-finger</keyword>
<keyword evidence="8" id="KW-0479">Metal-binding</keyword>
<keyword evidence="24" id="KW-1185">Reference proteome</keyword>
<feature type="domain" description="FPG-type" evidence="21">
    <location>
        <begin position="238"/>
        <end position="272"/>
    </location>
</feature>
<dbReference type="STRING" id="1120990.SAMN03080614_100640"/>
<dbReference type="Proteomes" id="UP000243819">
    <property type="component" value="Unassembled WGS sequence"/>
</dbReference>
<protein>
    <recommendedName>
        <fullName evidence="7">Formamidopyrimidine-DNA glycosylase</fullName>
        <ecNumber evidence="5">3.2.2.23</ecNumber>
        <ecNumber evidence="6">4.2.99.18</ecNumber>
    </recommendedName>
    <alternativeName>
        <fullName evidence="18">DNA-(apurinic or apyrimidinic site) lyase MutM</fullName>
    </alternativeName>
</protein>
<sequence>MPELPEVETIVRGLRSKLECNRFIEVEVYNENTIKNPKCIKEFKERIEGKKIREVKRRGKYILLILEDLAHVIIHLRMTGQLIYSEDQLNFSHLCLSAKLSKGYLYFNDIRKFGTISLLPKDDLAKEKGFWTLGVEPLEESFGIEYLKSKLDTGRPIKSLLLDQRVLAGLGNIYVDESLFLAGISPSKPAKTLSDEEISKLVSAIKFVLTKGIENKGTSFSDFVDSYGDKGTNQNFLQVYGRGGEKCKVCGNVLAKDKIAGRTTVFCLYCQK</sequence>
<evidence type="ECO:0000259" key="21">
    <source>
        <dbReference type="PROSITE" id="PS51066"/>
    </source>
</evidence>
<keyword evidence="15 23" id="KW-0456">Lyase</keyword>
<proteinExistence type="inferred from homology"/>
<dbReference type="EMBL" id="FOIF01000006">
    <property type="protein sequence ID" value="SES75910.1"/>
    <property type="molecule type" value="Genomic_DNA"/>
</dbReference>
<feature type="domain" description="Formamidopyrimidine-DNA glycosylase catalytic" evidence="22">
    <location>
        <begin position="2"/>
        <end position="114"/>
    </location>
</feature>
<dbReference type="Pfam" id="PF01149">
    <property type="entry name" value="Fapy_DNA_glyco"/>
    <property type="match status" value="1"/>
</dbReference>
<evidence type="ECO:0000256" key="3">
    <source>
        <dbReference type="ARBA" id="ARBA00009409"/>
    </source>
</evidence>
<dbReference type="SUPFAM" id="SSF57716">
    <property type="entry name" value="Glucocorticoid receptor-like (DNA-binding domain)"/>
    <property type="match status" value="1"/>
</dbReference>
<evidence type="ECO:0000256" key="11">
    <source>
        <dbReference type="ARBA" id="ARBA00022801"/>
    </source>
</evidence>
<dbReference type="PANTHER" id="PTHR22993">
    <property type="entry name" value="FORMAMIDOPYRIMIDINE-DNA GLYCOSYLASE"/>
    <property type="match status" value="1"/>
</dbReference>
<dbReference type="InterPro" id="IPR010663">
    <property type="entry name" value="Znf_FPG/IleRS"/>
</dbReference>
<dbReference type="NCBIfam" id="TIGR00577">
    <property type="entry name" value="fpg"/>
    <property type="match status" value="1"/>
</dbReference>
<dbReference type="GO" id="GO:0003684">
    <property type="term" value="F:damaged DNA binding"/>
    <property type="evidence" value="ECO:0007669"/>
    <property type="project" value="InterPro"/>
</dbReference>
<evidence type="ECO:0000313" key="23">
    <source>
        <dbReference type="EMBL" id="SES75910.1"/>
    </source>
</evidence>
<evidence type="ECO:0000313" key="24">
    <source>
        <dbReference type="Proteomes" id="UP000243819"/>
    </source>
</evidence>
<dbReference type="InterPro" id="IPR015887">
    <property type="entry name" value="DNA_glyclase_Znf_dom_DNA_BS"/>
</dbReference>
<evidence type="ECO:0000256" key="16">
    <source>
        <dbReference type="ARBA" id="ARBA00023268"/>
    </source>
</evidence>
<dbReference type="NCBIfam" id="NF002211">
    <property type="entry name" value="PRK01103.1"/>
    <property type="match status" value="1"/>
</dbReference>
<dbReference type="CDD" id="cd08966">
    <property type="entry name" value="EcFpg-like_N"/>
    <property type="match status" value="1"/>
</dbReference>
<keyword evidence="16" id="KW-0511">Multifunctional enzyme</keyword>
<dbReference type="SMART" id="SM00898">
    <property type="entry name" value="Fapy_DNA_glyco"/>
    <property type="match status" value="1"/>
</dbReference>
<comment type="catalytic activity">
    <reaction evidence="1">
        <text>Hydrolysis of DNA containing ring-opened 7-methylguanine residues, releasing 2,6-diamino-4-hydroxy-5-(N-methyl)formamidopyrimidine.</text>
        <dbReference type="EC" id="3.2.2.23"/>
    </reaction>
</comment>
<dbReference type="Pfam" id="PF06827">
    <property type="entry name" value="zf-FPG_IleRS"/>
    <property type="match status" value="1"/>
</dbReference>
<evidence type="ECO:0000256" key="6">
    <source>
        <dbReference type="ARBA" id="ARBA00012720"/>
    </source>
</evidence>
<dbReference type="InterPro" id="IPR035937">
    <property type="entry name" value="FPG_N"/>
</dbReference>
<evidence type="ECO:0000256" key="19">
    <source>
        <dbReference type="ARBA" id="ARBA00044632"/>
    </source>
</evidence>
<dbReference type="InterPro" id="IPR010979">
    <property type="entry name" value="Ribosomal_uS13-like_H2TH"/>
</dbReference>
<dbReference type="OrthoDB" id="9800855at2"/>
<dbReference type="InterPro" id="IPR012319">
    <property type="entry name" value="FPG_cat"/>
</dbReference>
<dbReference type="PROSITE" id="PS01242">
    <property type="entry name" value="ZF_FPG_1"/>
    <property type="match status" value="1"/>
</dbReference>
<dbReference type="PANTHER" id="PTHR22993:SF9">
    <property type="entry name" value="FORMAMIDOPYRIMIDINE-DNA GLYCOSYLASE"/>
    <property type="match status" value="1"/>
</dbReference>
<evidence type="ECO:0000259" key="22">
    <source>
        <dbReference type="PROSITE" id="PS51068"/>
    </source>
</evidence>
<dbReference type="GO" id="GO:0140078">
    <property type="term" value="F:class I DNA-(apurinic or apyrimidinic site) endonuclease activity"/>
    <property type="evidence" value="ECO:0007669"/>
    <property type="project" value="UniProtKB-EC"/>
</dbReference>
<evidence type="ECO:0000256" key="1">
    <source>
        <dbReference type="ARBA" id="ARBA00001668"/>
    </source>
</evidence>
<gene>
    <name evidence="23" type="ORF">SAMN03080614_100640</name>
</gene>
<dbReference type="GO" id="GO:0003690">
    <property type="term" value="F:double-stranded DNA binding"/>
    <property type="evidence" value="ECO:0007669"/>
    <property type="project" value="UniProtKB-ARBA"/>
</dbReference>
<dbReference type="EC" id="4.2.99.18" evidence="6"/>
<keyword evidence="12" id="KW-0862">Zinc</keyword>
<organism evidence="23 24">
    <name type="scientific">Anaerobranca gottschalkii DSM 13577</name>
    <dbReference type="NCBI Taxonomy" id="1120990"/>
    <lineage>
        <taxon>Bacteria</taxon>
        <taxon>Bacillati</taxon>
        <taxon>Bacillota</taxon>
        <taxon>Clostridia</taxon>
        <taxon>Eubacteriales</taxon>
        <taxon>Proteinivoracaceae</taxon>
        <taxon>Anaerobranca</taxon>
    </lineage>
</organism>
<dbReference type="FunFam" id="1.10.8.50:FF:000003">
    <property type="entry name" value="Formamidopyrimidine-DNA glycosylase"/>
    <property type="match status" value="1"/>
</dbReference>
<evidence type="ECO:0000256" key="9">
    <source>
        <dbReference type="ARBA" id="ARBA00022763"/>
    </source>
</evidence>
<reference evidence="24" key="1">
    <citation type="submission" date="2016-10" db="EMBL/GenBank/DDBJ databases">
        <authorList>
            <person name="Varghese N."/>
            <person name="Submissions S."/>
        </authorList>
    </citation>
    <scope>NUCLEOTIDE SEQUENCE [LARGE SCALE GENOMIC DNA]</scope>
    <source>
        <strain evidence="24">DSM 13577</strain>
    </source>
</reference>
<accession>A0A1H9Z372</accession>
<dbReference type="SUPFAM" id="SSF46946">
    <property type="entry name" value="S13-like H2TH domain"/>
    <property type="match status" value="1"/>
</dbReference>
<evidence type="ECO:0000256" key="13">
    <source>
        <dbReference type="ARBA" id="ARBA00023125"/>
    </source>
</evidence>
<dbReference type="InterPro" id="IPR020629">
    <property type="entry name" value="FPG_Glyclase"/>
</dbReference>
<keyword evidence="9" id="KW-0227">DNA damage</keyword>
<evidence type="ECO:0000256" key="4">
    <source>
        <dbReference type="ARBA" id="ARBA00011245"/>
    </source>
</evidence>
<evidence type="ECO:0000256" key="14">
    <source>
        <dbReference type="ARBA" id="ARBA00023204"/>
    </source>
</evidence>
<dbReference type="GO" id="GO:0034039">
    <property type="term" value="F:8-oxo-7,8-dihydroguanine DNA N-glycosylase activity"/>
    <property type="evidence" value="ECO:0007669"/>
    <property type="project" value="TreeGrafter"/>
</dbReference>
<dbReference type="GO" id="GO:0006284">
    <property type="term" value="P:base-excision repair"/>
    <property type="evidence" value="ECO:0007669"/>
    <property type="project" value="InterPro"/>
</dbReference>
<dbReference type="SUPFAM" id="SSF81624">
    <property type="entry name" value="N-terminal domain of MutM-like DNA repair proteins"/>
    <property type="match status" value="1"/>
</dbReference>
<evidence type="ECO:0000256" key="2">
    <source>
        <dbReference type="ARBA" id="ARBA00001947"/>
    </source>
</evidence>
<dbReference type="InterPro" id="IPR015886">
    <property type="entry name" value="H2TH_FPG"/>
</dbReference>
<dbReference type="Gene3D" id="3.20.190.10">
    <property type="entry name" value="MutM-like, N-terminal"/>
    <property type="match status" value="1"/>
</dbReference>
<keyword evidence="13" id="KW-0238">DNA-binding</keyword>
<dbReference type="Pfam" id="PF06831">
    <property type="entry name" value="H2TH"/>
    <property type="match status" value="1"/>
</dbReference>
<keyword evidence="11" id="KW-0378">Hydrolase</keyword>
<dbReference type="GO" id="GO:0008270">
    <property type="term" value="F:zinc ion binding"/>
    <property type="evidence" value="ECO:0007669"/>
    <property type="project" value="UniProtKB-KW"/>
</dbReference>
<dbReference type="PROSITE" id="PS51066">
    <property type="entry name" value="ZF_FPG_2"/>
    <property type="match status" value="1"/>
</dbReference>
<dbReference type="AlphaFoldDB" id="A0A1H9Z372"/>
<comment type="subunit">
    <text evidence="4">Monomer.</text>
</comment>